<dbReference type="GO" id="GO:0045892">
    <property type="term" value="P:negative regulation of DNA-templated transcription"/>
    <property type="evidence" value="ECO:0007669"/>
    <property type="project" value="InterPro"/>
</dbReference>
<evidence type="ECO:0000313" key="5">
    <source>
        <dbReference type="EMBL" id="MDC3417012.1"/>
    </source>
</evidence>
<proteinExistence type="inferred from homology"/>
<dbReference type="GO" id="GO:0003677">
    <property type="term" value="F:DNA binding"/>
    <property type="evidence" value="ECO:0007669"/>
    <property type="project" value="UniProtKB-KW"/>
</dbReference>
<comment type="similarity">
    <text evidence="1">Belongs to the BlaI transcriptional regulatory family.</text>
</comment>
<dbReference type="RefSeq" id="WP_272446092.1">
    <property type="nucleotide sequence ID" value="NZ_JAMQKC010000005.1"/>
</dbReference>
<dbReference type="AlphaFoldDB" id="A0A9X3WCK4"/>
<dbReference type="PIRSF" id="PIRSF019455">
    <property type="entry name" value="CopR_AtkY"/>
    <property type="match status" value="1"/>
</dbReference>
<evidence type="ECO:0000256" key="2">
    <source>
        <dbReference type="ARBA" id="ARBA00023015"/>
    </source>
</evidence>
<sequence length="150" mass="16936">MEEKTNITEAEWEVMRVVWSLHQATSKEISGVLQTKKNWKEATVKTLIGRLVKKGMLNAKPDGKRYLYTATINETDSVNAVTNGLFDFICNKERGKTIANMISEATLSHDDIKLLEQTLAEKKKEAVDEVECNCAPGQCKCNSHRHGHHH</sequence>
<dbReference type="SUPFAM" id="SSF46785">
    <property type="entry name" value="Winged helix' DNA-binding domain"/>
    <property type="match status" value="1"/>
</dbReference>
<organism evidence="5 6">
    <name type="scientific">Aquibacillus salsiterrae</name>
    <dbReference type="NCBI Taxonomy" id="2950439"/>
    <lineage>
        <taxon>Bacteria</taxon>
        <taxon>Bacillati</taxon>
        <taxon>Bacillota</taxon>
        <taxon>Bacilli</taxon>
        <taxon>Bacillales</taxon>
        <taxon>Bacillaceae</taxon>
        <taxon>Aquibacillus</taxon>
    </lineage>
</organism>
<evidence type="ECO:0000256" key="3">
    <source>
        <dbReference type="ARBA" id="ARBA00023125"/>
    </source>
</evidence>
<dbReference type="InterPro" id="IPR036388">
    <property type="entry name" value="WH-like_DNA-bd_sf"/>
</dbReference>
<dbReference type="InterPro" id="IPR005650">
    <property type="entry name" value="BlaI_family"/>
</dbReference>
<evidence type="ECO:0000313" key="6">
    <source>
        <dbReference type="Proteomes" id="UP001145069"/>
    </source>
</evidence>
<dbReference type="NCBIfam" id="TIGR02698">
    <property type="entry name" value="CopY_TcrY"/>
    <property type="match status" value="1"/>
</dbReference>
<dbReference type="EMBL" id="JAMQKC010000005">
    <property type="protein sequence ID" value="MDC3417012.1"/>
    <property type="molecule type" value="Genomic_DNA"/>
</dbReference>
<dbReference type="InterPro" id="IPR036390">
    <property type="entry name" value="WH_DNA-bd_sf"/>
</dbReference>
<dbReference type="Gene3D" id="1.10.10.10">
    <property type="entry name" value="Winged helix-like DNA-binding domain superfamily/Winged helix DNA-binding domain"/>
    <property type="match status" value="1"/>
</dbReference>
<dbReference type="Pfam" id="PF03965">
    <property type="entry name" value="Penicillinase_R"/>
    <property type="match status" value="1"/>
</dbReference>
<protein>
    <submittedName>
        <fullName evidence="5">CopY/TcrY family copper transport repressor</fullName>
    </submittedName>
</protein>
<gene>
    <name evidence="5" type="ORF">NC799_08755</name>
</gene>
<evidence type="ECO:0000256" key="4">
    <source>
        <dbReference type="ARBA" id="ARBA00023163"/>
    </source>
</evidence>
<name>A0A9X3WCK4_9BACI</name>
<keyword evidence="2" id="KW-0805">Transcription regulation</keyword>
<comment type="caution">
    <text evidence="5">The sequence shown here is derived from an EMBL/GenBank/DDBJ whole genome shotgun (WGS) entry which is preliminary data.</text>
</comment>
<keyword evidence="4" id="KW-0804">Transcription</keyword>
<keyword evidence="3" id="KW-0238">DNA-binding</keyword>
<reference evidence="5" key="1">
    <citation type="submission" date="2022-06" db="EMBL/GenBank/DDBJ databases">
        <title>Aquibacillus sp. a new bacterium isolated from soil saline samples.</title>
        <authorList>
            <person name="Galisteo C."/>
            <person name="De La Haba R."/>
            <person name="Sanchez-Porro C."/>
            <person name="Ventosa A."/>
        </authorList>
    </citation>
    <scope>NUCLEOTIDE SEQUENCE</scope>
    <source>
        <strain evidence="5">3ASR75-54</strain>
    </source>
</reference>
<dbReference type="Proteomes" id="UP001145069">
    <property type="component" value="Unassembled WGS sequence"/>
</dbReference>
<accession>A0A9X3WCK4</accession>
<keyword evidence="6" id="KW-1185">Reference proteome</keyword>
<dbReference type="InterPro" id="IPR014071">
    <property type="entry name" value="Cu_transp_CopY/TcrY"/>
</dbReference>
<evidence type="ECO:0000256" key="1">
    <source>
        <dbReference type="ARBA" id="ARBA00011046"/>
    </source>
</evidence>